<organism evidence="1 2">
    <name type="scientific">Panagrolaimus sp. PS1159</name>
    <dbReference type="NCBI Taxonomy" id="55785"/>
    <lineage>
        <taxon>Eukaryota</taxon>
        <taxon>Metazoa</taxon>
        <taxon>Ecdysozoa</taxon>
        <taxon>Nematoda</taxon>
        <taxon>Chromadorea</taxon>
        <taxon>Rhabditida</taxon>
        <taxon>Tylenchina</taxon>
        <taxon>Panagrolaimomorpha</taxon>
        <taxon>Panagrolaimoidea</taxon>
        <taxon>Panagrolaimidae</taxon>
        <taxon>Panagrolaimus</taxon>
    </lineage>
</organism>
<reference evidence="2" key="1">
    <citation type="submission" date="2022-11" db="UniProtKB">
        <authorList>
            <consortium name="WormBaseParasite"/>
        </authorList>
    </citation>
    <scope>IDENTIFICATION</scope>
</reference>
<dbReference type="WBParaSite" id="PS1159_v2.g529.t1">
    <property type="protein sequence ID" value="PS1159_v2.g529.t1"/>
    <property type="gene ID" value="PS1159_v2.g529"/>
</dbReference>
<proteinExistence type="predicted"/>
<name>A0AC35GGZ3_9BILA</name>
<evidence type="ECO:0000313" key="2">
    <source>
        <dbReference type="WBParaSite" id="PS1159_v2.g529.t1"/>
    </source>
</evidence>
<protein>
    <submittedName>
        <fullName evidence="2">Potassium channel domain-containing protein</fullName>
    </submittedName>
</protein>
<accession>A0AC35GGZ3</accession>
<evidence type="ECO:0000313" key="1">
    <source>
        <dbReference type="Proteomes" id="UP000887580"/>
    </source>
</evidence>
<sequence length="620" mass="71053">MENRRKSTIEAVSNGSSNSELDLTQFSPQRRKHVAFIHSESTEDNNDDEETGNNHFEDHFYVHSPNQEPILHPIIKNVQSEKEKLTARRKSMNVISGYLTEHDGVLKMEAQEGMGLFGPKIEVDPQAIRRNLFNQKRPSVFQHMARIHHKFGIRHLILIGLLALYSALGGLLFLSLEAKNELQNLEETRHVLTSMISQLSQDVFDIANVTVSPEDREDVILLIREYYREMLKAEGKYAGSVYHKYERINMRLTWYYSSAVFYAMTLFTTIGYGTIAAQTVIGKICAVLYATIGIPLMLVVLSDVGRVLLRWFTTAYNLCRREFYKVFNFLCKFLFKIERNNNCSDKDFPLALSIPIVIIYLVLCSLFVALFDYHDGITPGLSFGDAMYFSFISMSTIGLGDVMPNNIEYSPMLAIMFLFGLALLSVVNSTVYEKMERRFLYFVDTLEGWLENIHFHRHGREGYHTFKLLGPNMQLLALALPLFNDEAEEEIGQKLKAENTKLGQKIFSRLRTRTNSLIDERINNLRPTLGILRSGPAVNNIRPRSQTYDMYPSMIKNSRKSSTTSFCNDPEHKDVLYFRPTAASVRRVQSDRMPPSPQPISSTENSKANPRRLRAISEIV</sequence>
<dbReference type="Proteomes" id="UP000887580">
    <property type="component" value="Unplaced"/>
</dbReference>